<organism evidence="2 3">
    <name type="scientific">Mucor lusitanicus CBS 277.49</name>
    <dbReference type="NCBI Taxonomy" id="747725"/>
    <lineage>
        <taxon>Eukaryota</taxon>
        <taxon>Fungi</taxon>
        <taxon>Fungi incertae sedis</taxon>
        <taxon>Mucoromycota</taxon>
        <taxon>Mucoromycotina</taxon>
        <taxon>Mucoromycetes</taxon>
        <taxon>Mucorales</taxon>
        <taxon>Mucorineae</taxon>
        <taxon>Mucoraceae</taxon>
        <taxon>Mucor</taxon>
    </lineage>
</organism>
<name>A0A162MUU1_MUCCL</name>
<comment type="caution">
    <text evidence="2">The sequence shown here is derived from an EMBL/GenBank/DDBJ whole genome shotgun (WGS) entry which is preliminary data.</text>
</comment>
<keyword evidence="3" id="KW-1185">Reference proteome</keyword>
<accession>A0A162MUU1</accession>
<protein>
    <submittedName>
        <fullName evidence="2">Uncharacterized protein</fullName>
    </submittedName>
</protein>
<sequence length="155" mass="17602">MKQNLKHVHDRHRKDLLYYHIIDLVTSSKKQAVYQALNDAQIQHKRKQTIHGCSQRHQGTSNALPDATPLTILKQAACKMTKVYGVYIFYQTQQQLPAFLSLLLNLPRLYSEMVSRIDAFLEASSGHGVPSHSNSEALTPDVLPKKPKQKSSRVQ</sequence>
<evidence type="ECO:0000313" key="2">
    <source>
        <dbReference type="EMBL" id="OAD05695.1"/>
    </source>
</evidence>
<proteinExistence type="predicted"/>
<reference evidence="2 3" key="1">
    <citation type="submission" date="2015-06" db="EMBL/GenBank/DDBJ databases">
        <title>Expansion of signal transduction pathways in fungi by whole-genome duplication.</title>
        <authorList>
            <consortium name="DOE Joint Genome Institute"/>
            <person name="Corrochano L.M."/>
            <person name="Kuo A."/>
            <person name="Marcet-Houben M."/>
            <person name="Polaino S."/>
            <person name="Salamov A."/>
            <person name="Villalobos J.M."/>
            <person name="Alvarez M.I."/>
            <person name="Avalos J."/>
            <person name="Benito E.P."/>
            <person name="Benoit I."/>
            <person name="Burger G."/>
            <person name="Camino L.P."/>
            <person name="Canovas D."/>
            <person name="Cerda-Olmedo E."/>
            <person name="Cheng J.-F."/>
            <person name="Dominguez A."/>
            <person name="Elias M."/>
            <person name="Eslava A.P."/>
            <person name="Glaser F."/>
            <person name="Grimwood J."/>
            <person name="Gutierrez G."/>
            <person name="Heitman J."/>
            <person name="Henrissat B."/>
            <person name="Iturriaga E.A."/>
            <person name="Lang B.F."/>
            <person name="Lavin J.L."/>
            <person name="Lee S."/>
            <person name="Li W."/>
            <person name="Lindquist E."/>
            <person name="Lopez-Garcia S."/>
            <person name="Luque E.M."/>
            <person name="Marcos A.T."/>
            <person name="Martin J."/>
            <person name="Mccluskey K."/>
            <person name="Medina H.R."/>
            <person name="Miralles-Duran A."/>
            <person name="Miyazaki A."/>
            <person name="Munoz-Torres E."/>
            <person name="Oguiza J.A."/>
            <person name="Ohm R."/>
            <person name="Olmedo M."/>
            <person name="Orejas M."/>
            <person name="Ortiz-Castellanos L."/>
            <person name="Pisabarro A.G."/>
            <person name="Rodriguez-Romero J."/>
            <person name="Ruiz-Herrera J."/>
            <person name="Ruiz-Vazquez R."/>
            <person name="Sanz C."/>
            <person name="Schackwitz W."/>
            <person name="Schmutz J."/>
            <person name="Shahriari M."/>
            <person name="Shelest E."/>
            <person name="Silva-Franco F."/>
            <person name="Soanes D."/>
            <person name="Syed K."/>
            <person name="Tagua V.G."/>
            <person name="Talbot N.J."/>
            <person name="Thon M."/>
            <person name="De Vries R.P."/>
            <person name="Wiebenga A."/>
            <person name="Yadav J.S."/>
            <person name="Braun E.L."/>
            <person name="Baker S."/>
            <person name="Garre V."/>
            <person name="Horwitz B."/>
            <person name="Torres-Martinez S."/>
            <person name="Idnurm A."/>
            <person name="Herrera-Estrella A."/>
            <person name="Gabaldon T."/>
            <person name="Grigoriev I.V."/>
        </authorList>
    </citation>
    <scope>NUCLEOTIDE SEQUENCE [LARGE SCALE GENOMIC DNA]</scope>
    <source>
        <strain evidence="2 3">CBS 277.49</strain>
    </source>
</reference>
<dbReference type="Proteomes" id="UP000077051">
    <property type="component" value="Unassembled WGS sequence"/>
</dbReference>
<gene>
    <name evidence="2" type="ORF">MUCCIDRAFT_106254</name>
</gene>
<dbReference type="VEuPathDB" id="FungiDB:MUCCIDRAFT_106254"/>
<feature type="region of interest" description="Disordered" evidence="1">
    <location>
        <begin position="125"/>
        <end position="155"/>
    </location>
</feature>
<feature type="compositionally biased region" description="Basic residues" evidence="1">
    <location>
        <begin position="145"/>
        <end position="155"/>
    </location>
</feature>
<evidence type="ECO:0000313" key="3">
    <source>
        <dbReference type="Proteomes" id="UP000077051"/>
    </source>
</evidence>
<dbReference type="AlphaFoldDB" id="A0A162MUU1"/>
<evidence type="ECO:0000256" key="1">
    <source>
        <dbReference type="SAM" id="MobiDB-lite"/>
    </source>
</evidence>
<dbReference type="EMBL" id="AMYB01000002">
    <property type="protein sequence ID" value="OAD05695.1"/>
    <property type="molecule type" value="Genomic_DNA"/>
</dbReference>